<accession>A0A2I0UPP2</accession>
<evidence type="ECO:0008006" key="3">
    <source>
        <dbReference type="Google" id="ProtNLM"/>
    </source>
</evidence>
<sequence length="237" mass="25732">MMGQGPEQPDLAGAALSRSLDQRPLRISPKLCASVVFECQPSCLTQIGVTDNQVASVPPPPRTLLETIASTGDWPTTVPRHITTRNCPMGGLCSADHKAVVLPLRSLLLLLVPHPCSSMILWETAKDRVKDINWSTLVPLGRPSKLLGQAWHDLPMANPHWLPPPYGFCGLGQTGFLSEAEKACPPMGCSRCLGFTKGKSCLTNLMAFYDGVTTSVDKERAMVVIYLDFCKAFDLIS</sequence>
<gene>
    <name evidence="1" type="ORF">llap_1708</name>
</gene>
<reference evidence="2" key="1">
    <citation type="submission" date="2017-11" db="EMBL/GenBank/DDBJ databases">
        <authorList>
            <person name="Lima N.C."/>
            <person name="Parody-Merino A.M."/>
            <person name="Battley P.F."/>
            <person name="Fidler A.E."/>
            <person name="Prosdocimi F."/>
        </authorList>
    </citation>
    <scope>NUCLEOTIDE SEQUENCE [LARGE SCALE GENOMIC DNA]</scope>
</reference>
<organism evidence="1 2">
    <name type="scientific">Limosa lapponica baueri</name>
    <dbReference type="NCBI Taxonomy" id="1758121"/>
    <lineage>
        <taxon>Eukaryota</taxon>
        <taxon>Metazoa</taxon>
        <taxon>Chordata</taxon>
        <taxon>Craniata</taxon>
        <taxon>Vertebrata</taxon>
        <taxon>Euteleostomi</taxon>
        <taxon>Archelosauria</taxon>
        <taxon>Archosauria</taxon>
        <taxon>Dinosauria</taxon>
        <taxon>Saurischia</taxon>
        <taxon>Theropoda</taxon>
        <taxon>Coelurosauria</taxon>
        <taxon>Aves</taxon>
        <taxon>Neognathae</taxon>
        <taxon>Neoaves</taxon>
        <taxon>Charadriiformes</taxon>
        <taxon>Scolopacidae</taxon>
        <taxon>Limosa</taxon>
    </lineage>
</organism>
<protein>
    <recommendedName>
        <fullName evidence="3">Rna-directed dna polymerase from mobile element jockey-like</fullName>
    </recommendedName>
</protein>
<dbReference type="Proteomes" id="UP000233556">
    <property type="component" value="Unassembled WGS sequence"/>
</dbReference>
<proteinExistence type="predicted"/>
<evidence type="ECO:0000313" key="1">
    <source>
        <dbReference type="EMBL" id="PKU47999.1"/>
    </source>
</evidence>
<name>A0A2I0UPP2_LIMLA</name>
<dbReference type="OrthoDB" id="10063195at2759"/>
<evidence type="ECO:0000313" key="2">
    <source>
        <dbReference type="Proteomes" id="UP000233556"/>
    </source>
</evidence>
<dbReference type="EMBL" id="KZ505663">
    <property type="protein sequence ID" value="PKU47999.1"/>
    <property type="molecule type" value="Genomic_DNA"/>
</dbReference>
<reference evidence="2" key="2">
    <citation type="submission" date="2017-12" db="EMBL/GenBank/DDBJ databases">
        <title>Genome sequence of the Bar-tailed Godwit (Limosa lapponica baueri).</title>
        <authorList>
            <person name="Lima N.C.B."/>
            <person name="Parody-Merino A.M."/>
            <person name="Battley P.F."/>
            <person name="Fidler A.E."/>
            <person name="Prosdocimi F."/>
        </authorList>
    </citation>
    <scope>NUCLEOTIDE SEQUENCE [LARGE SCALE GENOMIC DNA]</scope>
</reference>
<keyword evidence="2" id="KW-1185">Reference proteome</keyword>
<dbReference type="AlphaFoldDB" id="A0A2I0UPP2"/>